<evidence type="ECO:0000313" key="3">
    <source>
        <dbReference type="EMBL" id="RST70259.1"/>
    </source>
</evidence>
<keyword evidence="1" id="KW-0175">Coiled coil</keyword>
<evidence type="ECO:0000313" key="4">
    <source>
        <dbReference type="Proteomes" id="UP000279470"/>
    </source>
</evidence>
<evidence type="ECO:0008006" key="5">
    <source>
        <dbReference type="Google" id="ProtNLM"/>
    </source>
</evidence>
<organism evidence="3 4">
    <name type="scientific">Candidatus Aquarickettsia rohweri</name>
    <dbReference type="NCBI Taxonomy" id="2602574"/>
    <lineage>
        <taxon>Bacteria</taxon>
        <taxon>Pseudomonadati</taxon>
        <taxon>Pseudomonadota</taxon>
        <taxon>Alphaproteobacteria</taxon>
        <taxon>Rickettsiales</taxon>
        <taxon>Candidatus Midichloriaceae</taxon>
        <taxon>Candidatus Aquarickettsia</taxon>
    </lineage>
</organism>
<keyword evidence="4" id="KW-1185">Reference proteome</keyword>
<evidence type="ECO:0000256" key="2">
    <source>
        <dbReference type="SAM" id="Phobius"/>
    </source>
</evidence>
<keyword evidence="2" id="KW-0472">Membrane</keyword>
<gene>
    <name evidence="3" type="ORF">EIC27_01600</name>
</gene>
<proteinExistence type="predicted"/>
<keyword evidence="2" id="KW-1133">Transmembrane helix</keyword>
<name>A0A429XSY6_9RICK</name>
<evidence type="ECO:0000256" key="1">
    <source>
        <dbReference type="SAM" id="Coils"/>
    </source>
</evidence>
<dbReference type="Proteomes" id="UP000279470">
    <property type="component" value="Unassembled WGS sequence"/>
</dbReference>
<dbReference type="AlphaFoldDB" id="A0A429XSY6"/>
<reference evidence="4" key="1">
    <citation type="submission" date="2018-11" db="EMBL/GenBank/DDBJ databases">
        <title>Phylogenetic, genomic, and biogeographic characterization of a novel and ubiquitous marine invertebrate-associated Rickettsiales parasite, Candidatus Marinoinvertebrata rohwerii, gen. nov., sp. nov.</title>
        <authorList>
            <person name="Klinges J.G."/>
            <person name="Rosales S.M."/>
            <person name="Mcminds R."/>
            <person name="Shaver E.C."/>
            <person name="Shantz A."/>
            <person name="Peters E.C."/>
            <person name="Burkepile D.E."/>
            <person name="Silliman B.R."/>
            <person name="Vega Thurber R.L."/>
        </authorList>
    </citation>
    <scope>NUCLEOTIDE SEQUENCE [LARGE SCALE GENOMIC DNA]</scope>
    <source>
        <strain evidence="4">a_cerv_44</strain>
    </source>
</reference>
<dbReference type="RefSeq" id="WP_126044414.1">
    <property type="nucleotide sequence ID" value="NZ_RXFM01000014.1"/>
</dbReference>
<sequence>MNEIIWLTISFFIVLIFSYKPIKIRLKKFTDNHISNTQKLINEAKKTHDEAQKYLQKLEIEITEQNKLNAEKLAQSKHLMNSIKLQSEKEIEQEIKKQLEIAEIQRKKDEEAVKKEITLKFISKNIKKILKEINSNKKSSSFLNKSLSELDEIKMKN</sequence>
<dbReference type="EMBL" id="RXFM01000014">
    <property type="protein sequence ID" value="RST70259.1"/>
    <property type="molecule type" value="Genomic_DNA"/>
</dbReference>
<feature type="transmembrane region" description="Helical" evidence="2">
    <location>
        <begin position="6"/>
        <end position="22"/>
    </location>
</feature>
<keyword evidence="2" id="KW-0812">Transmembrane</keyword>
<comment type="caution">
    <text evidence="3">The sequence shown here is derived from an EMBL/GenBank/DDBJ whole genome shotgun (WGS) entry which is preliminary data.</text>
</comment>
<feature type="coiled-coil region" evidence="1">
    <location>
        <begin position="41"/>
        <end position="112"/>
    </location>
</feature>
<protein>
    <recommendedName>
        <fullName evidence="5">ATP synthase subunit b</fullName>
    </recommendedName>
</protein>
<accession>A0A429XSY6</accession>